<dbReference type="AlphaFoldDB" id="A0AAU9IM11"/>
<protein>
    <submittedName>
        <fullName evidence="2">Uncharacterized protein</fullName>
    </submittedName>
</protein>
<dbReference type="Proteomes" id="UP001162131">
    <property type="component" value="Unassembled WGS sequence"/>
</dbReference>
<sequence length="71" mass="7585">MAIKINNLKMKHGSSKGGQSHQAHTQSSNVHNSNNPAHHAAADNKSNQMNPNNPSYSSSRQGSSQGSSHKH</sequence>
<feature type="compositionally biased region" description="Low complexity" evidence="1">
    <location>
        <begin position="55"/>
        <end position="71"/>
    </location>
</feature>
<feature type="compositionally biased region" description="Low complexity" evidence="1">
    <location>
        <begin position="27"/>
        <end position="39"/>
    </location>
</feature>
<feature type="compositionally biased region" description="Polar residues" evidence="1">
    <location>
        <begin position="44"/>
        <end position="54"/>
    </location>
</feature>
<keyword evidence="3" id="KW-1185">Reference proteome</keyword>
<organism evidence="2 3">
    <name type="scientific">Blepharisma stoltei</name>
    <dbReference type="NCBI Taxonomy" id="1481888"/>
    <lineage>
        <taxon>Eukaryota</taxon>
        <taxon>Sar</taxon>
        <taxon>Alveolata</taxon>
        <taxon>Ciliophora</taxon>
        <taxon>Postciliodesmatophora</taxon>
        <taxon>Heterotrichea</taxon>
        <taxon>Heterotrichida</taxon>
        <taxon>Blepharismidae</taxon>
        <taxon>Blepharisma</taxon>
    </lineage>
</organism>
<feature type="region of interest" description="Disordered" evidence="1">
    <location>
        <begin position="1"/>
        <end position="71"/>
    </location>
</feature>
<reference evidence="2" key="1">
    <citation type="submission" date="2021-09" db="EMBL/GenBank/DDBJ databases">
        <authorList>
            <consortium name="AG Swart"/>
            <person name="Singh M."/>
            <person name="Singh A."/>
            <person name="Seah K."/>
            <person name="Emmerich C."/>
        </authorList>
    </citation>
    <scope>NUCLEOTIDE SEQUENCE</scope>
    <source>
        <strain evidence="2">ATCC30299</strain>
    </source>
</reference>
<proteinExistence type="predicted"/>
<evidence type="ECO:0000313" key="2">
    <source>
        <dbReference type="EMBL" id="CAG9310525.1"/>
    </source>
</evidence>
<evidence type="ECO:0000256" key="1">
    <source>
        <dbReference type="SAM" id="MobiDB-lite"/>
    </source>
</evidence>
<dbReference type="EMBL" id="CAJZBQ010000002">
    <property type="protein sequence ID" value="CAG9310525.1"/>
    <property type="molecule type" value="Genomic_DNA"/>
</dbReference>
<name>A0AAU9IM11_9CILI</name>
<evidence type="ECO:0000313" key="3">
    <source>
        <dbReference type="Proteomes" id="UP001162131"/>
    </source>
</evidence>
<feature type="compositionally biased region" description="Polar residues" evidence="1">
    <location>
        <begin position="17"/>
        <end position="26"/>
    </location>
</feature>
<accession>A0AAU9IM11</accession>
<comment type="caution">
    <text evidence="2">The sequence shown here is derived from an EMBL/GenBank/DDBJ whole genome shotgun (WGS) entry which is preliminary data.</text>
</comment>
<gene>
    <name evidence="2" type="ORF">BSTOLATCC_MIC1367</name>
</gene>